<dbReference type="AlphaFoldDB" id="A0A810Q3W3"/>
<name>A0A810Q3W3_9FIRM</name>
<organism evidence="1 2">
    <name type="scientific">Pusillibacter faecalis</name>
    <dbReference type="NCBI Taxonomy" id="2714358"/>
    <lineage>
        <taxon>Bacteria</taxon>
        <taxon>Bacillati</taxon>
        <taxon>Bacillota</taxon>
        <taxon>Clostridia</taxon>
        <taxon>Eubacteriales</taxon>
        <taxon>Oscillospiraceae</taxon>
        <taxon>Pusillibacter</taxon>
    </lineage>
</organism>
<keyword evidence="2" id="KW-1185">Reference proteome</keyword>
<dbReference type="EMBL" id="AP023420">
    <property type="protein sequence ID" value="BCK83009.1"/>
    <property type="molecule type" value="Genomic_DNA"/>
</dbReference>
<proteinExistence type="predicted"/>
<dbReference type="KEGG" id="pfaa:MM59RIKEN_03280"/>
<evidence type="ECO:0000313" key="2">
    <source>
        <dbReference type="Proteomes" id="UP000679848"/>
    </source>
</evidence>
<dbReference type="Proteomes" id="UP000679848">
    <property type="component" value="Chromosome"/>
</dbReference>
<sequence>MTKLLCKPCAVDLAARGKTVKPVAQRCEKITCSECGRRRFGITYEVTGRATRKKEVTKK</sequence>
<gene>
    <name evidence="1" type="ORF">MM59RIKEN_03280</name>
</gene>
<reference evidence="1" key="1">
    <citation type="submission" date="2020-09" db="EMBL/GenBank/DDBJ databases">
        <title>New species isolated from human feces.</title>
        <authorList>
            <person name="Kitahara M."/>
            <person name="Shigeno Y."/>
            <person name="Shime M."/>
            <person name="Matsumoto Y."/>
            <person name="Nakamura S."/>
            <person name="Motooka D."/>
            <person name="Fukuoka S."/>
            <person name="Nishikawa H."/>
            <person name="Benno Y."/>
        </authorList>
    </citation>
    <scope>NUCLEOTIDE SEQUENCE</scope>
    <source>
        <strain evidence="1">MM59</strain>
    </source>
</reference>
<dbReference type="RefSeq" id="WP_187015747.1">
    <property type="nucleotide sequence ID" value="NZ_AP023420.1"/>
</dbReference>
<protein>
    <submittedName>
        <fullName evidence="1">Uncharacterized protein</fullName>
    </submittedName>
</protein>
<evidence type="ECO:0000313" key="1">
    <source>
        <dbReference type="EMBL" id="BCK83009.1"/>
    </source>
</evidence>
<accession>A0A810Q3W3</accession>